<dbReference type="InterPro" id="IPR004369">
    <property type="entry name" value="Prolyl-tRNA_editing_YbaK/EbsC"/>
</dbReference>
<dbReference type="PANTHER" id="PTHR30411">
    <property type="entry name" value="CYTOPLASMIC PROTEIN"/>
    <property type="match status" value="1"/>
</dbReference>
<dbReference type="Pfam" id="PF04073">
    <property type="entry name" value="tRNA_edit"/>
    <property type="match status" value="1"/>
</dbReference>
<dbReference type="CDD" id="cd00002">
    <property type="entry name" value="YbaK_deacylase"/>
    <property type="match status" value="1"/>
</dbReference>
<evidence type="ECO:0000256" key="1">
    <source>
        <dbReference type="ARBA" id="ARBA00009798"/>
    </source>
</evidence>
<dbReference type="PIRSF" id="PIRSF006181">
    <property type="entry name" value="EbsC_YbaK"/>
    <property type="match status" value="1"/>
</dbReference>
<dbReference type="Proteomes" id="UP001164693">
    <property type="component" value="Chromosome"/>
</dbReference>
<dbReference type="RefSeq" id="WP_269443161.1">
    <property type="nucleotide sequence ID" value="NZ_CP097463.1"/>
</dbReference>
<accession>A0ABY7JWD4</accession>
<evidence type="ECO:0000259" key="5">
    <source>
        <dbReference type="Pfam" id="PF04073"/>
    </source>
</evidence>
<sequence>MPGELLVDGRRYARLVVTNPPDAGRIPGILAPVASGTPATALLSKAKVAFTLHPYRHDPRAEAYGEEAAAALGVPAERLFKTLIASVDGTLVCGVVPVAGRLDVKALAAVAGGKRCELADPAAAARATGYVVGGISPLGQKSPIAVVIDSSAAQYPTVFVSAGRRGLQVELAPADLVRLTGGRLAPIAAR</sequence>
<keyword evidence="7" id="KW-1185">Reference proteome</keyword>
<dbReference type="NCBIfam" id="TIGR00011">
    <property type="entry name" value="YbaK_EbsC"/>
    <property type="match status" value="1"/>
</dbReference>
<keyword evidence="2 4" id="KW-0648">Protein biosynthesis</keyword>
<dbReference type="InterPro" id="IPR036754">
    <property type="entry name" value="YbaK/aa-tRNA-synt-asso_dom_sf"/>
</dbReference>
<evidence type="ECO:0000256" key="3">
    <source>
        <dbReference type="ARBA" id="ARBA00023239"/>
    </source>
</evidence>
<protein>
    <recommendedName>
        <fullName evidence="4">Cys-tRNA(Pro)/Cys-tRNA(Cys) deacylase</fullName>
        <ecNumber evidence="4">4.2.-.-</ecNumber>
    </recommendedName>
</protein>
<dbReference type="EC" id="4.2.-.-" evidence="4"/>
<comment type="similarity">
    <text evidence="1 4">Belongs to the prolyl-tRNA editing family. YbaK/EbsC subfamily.</text>
</comment>
<dbReference type="EMBL" id="CP097463">
    <property type="protein sequence ID" value="WAX56628.1"/>
    <property type="molecule type" value="Genomic_DNA"/>
</dbReference>
<dbReference type="PANTHER" id="PTHR30411:SF0">
    <property type="entry name" value="CYS-TRNA(PRO)_CYS-TRNA(CYS) DEACYLASE YBAK"/>
    <property type="match status" value="1"/>
</dbReference>
<evidence type="ECO:0000313" key="7">
    <source>
        <dbReference type="Proteomes" id="UP001164693"/>
    </source>
</evidence>
<keyword evidence="3 4" id="KW-0456">Lyase</keyword>
<name>A0ABY7JWD4_9ACTN</name>
<dbReference type="InterPro" id="IPR007214">
    <property type="entry name" value="YbaK/aa-tRNA-synth-assoc-dom"/>
</dbReference>
<gene>
    <name evidence="6" type="primary">ybaK</name>
    <name evidence="6" type="ORF">M6B22_19175</name>
</gene>
<proteinExistence type="inferred from homology"/>
<feature type="domain" description="YbaK/aminoacyl-tRNA synthetase-associated" evidence="5">
    <location>
        <begin position="66"/>
        <end position="179"/>
    </location>
</feature>
<organism evidence="6 7">
    <name type="scientific">Jatrophihabitans cynanchi</name>
    <dbReference type="NCBI Taxonomy" id="2944128"/>
    <lineage>
        <taxon>Bacteria</taxon>
        <taxon>Bacillati</taxon>
        <taxon>Actinomycetota</taxon>
        <taxon>Actinomycetes</taxon>
        <taxon>Jatrophihabitantales</taxon>
        <taxon>Jatrophihabitantaceae</taxon>
        <taxon>Jatrophihabitans</taxon>
    </lineage>
</organism>
<dbReference type="Gene3D" id="3.90.960.10">
    <property type="entry name" value="YbaK/aminoacyl-tRNA synthetase-associated domain"/>
    <property type="match status" value="1"/>
</dbReference>
<evidence type="ECO:0000313" key="6">
    <source>
        <dbReference type="EMBL" id="WAX56628.1"/>
    </source>
</evidence>
<evidence type="ECO:0000256" key="4">
    <source>
        <dbReference type="PIRNR" id="PIRNR006181"/>
    </source>
</evidence>
<dbReference type="SUPFAM" id="SSF55826">
    <property type="entry name" value="YbaK/ProRS associated domain"/>
    <property type="match status" value="1"/>
</dbReference>
<evidence type="ECO:0000256" key="2">
    <source>
        <dbReference type="ARBA" id="ARBA00022917"/>
    </source>
</evidence>
<reference evidence="6" key="1">
    <citation type="submission" date="2022-05" db="EMBL/GenBank/DDBJ databases">
        <title>Jatrophihabitans sp. SB3-54 whole genome sequence.</title>
        <authorList>
            <person name="Suh M.K."/>
            <person name="Eom M.K."/>
            <person name="Kim J.S."/>
            <person name="Kim H.S."/>
            <person name="Do H.E."/>
            <person name="Shin Y.K."/>
            <person name="Lee J.-S."/>
        </authorList>
    </citation>
    <scope>NUCLEOTIDE SEQUENCE</scope>
    <source>
        <strain evidence="6">SB3-54</strain>
    </source>
</reference>